<feature type="region of interest" description="Disordered" evidence="1">
    <location>
        <begin position="68"/>
        <end position="133"/>
    </location>
</feature>
<gene>
    <name evidence="4" type="ORF">SAMN04489721_0279</name>
</gene>
<dbReference type="Pfam" id="PF24514">
    <property type="entry name" value="SpaA_4"/>
    <property type="match status" value="4"/>
</dbReference>
<proteinExistence type="predicted"/>
<dbReference type="EMBL" id="LT629755">
    <property type="protein sequence ID" value="SDR78693.1"/>
    <property type="molecule type" value="Genomic_DNA"/>
</dbReference>
<dbReference type="PROSITE" id="PS51318">
    <property type="entry name" value="TAT"/>
    <property type="match status" value="1"/>
</dbReference>
<dbReference type="AlphaFoldDB" id="A0A1H1LW02"/>
<feature type="chain" id="PRO_5039492630" description="SpaA-like prealbumin fold domain-containing protein" evidence="2">
    <location>
        <begin position="42"/>
        <end position="921"/>
    </location>
</feature>
<dbReference type="Gene3D" id="2.60.40.10">
    <property type="entry name" value="Immunoglobulins"/>
    <property type="match status" value="1"/>
</dbReference>
<dbReference type="GO" id="GO:0005975">
    <property type="term" value="P:carbohydrate metabolic process"/>
    <property type="evidence" value="ECO:0007669"/>
    <property type="project" value="UniProtKB-ARBA"/>
</dbReference>
<organism evidence="4 5">
    <name type="scientific">Agromyces flavus</name>
    <dbReference type="NCBI Taxonomy" id="589382"/>
    <lineage>
        <taxon>Bacteria</taxon>
        <taxon>Bacillati</taxon>
        <taxon>Actinomycetota</taxon>
        <taxon>Actinomycetes</taxon>
        <taxon>Micrococcales</taxon>
        <taxon>Microbacteriaceae</taxon>
        <taxon>Agromyces</taxon>
    </lineage>
</organism>
<dbReference type="InterPro" id="IPR055371">
    <property type="entry name" value="SpaA_PFL_dom_4"/>
</dbReference>
<evidence type="ECO:0000256" key="1">
    <source>
        <dbReference type="SAM" id="MobiDB-lite"/>
    </source>
</evidence>
<accession>A0A1H1LW02</accession>
<protein>
    <recommendedName>
        <fullName evidence="3">SpaA-like prealbumin fold domain-containing protein</fullName>
    </recommendedName>
</protein>
<evidence type="ECO:0000256" key="2">
    <source>
        <dbReference type="SAM" id="SignalP"/>
    </source>
</evidence>
<keyword evidence="2" id="KW-0732">Signal</keyword>
<feature type="signal peptide" evidence="2">
    <location>
        <begin position="1"/>
        <end position="41"/>
    </location>
</feature>
<name>A0A1H1LW02_9MICO</name>
<feature type="domain" description="SpaA-like prealbumin fold" evidence="3">
    <location>
        <begin position="328"/>
        <end position="436"/>
    </location>
</feature>
<reference evidence="5" key="1">
    <citation type="submission" date="2016-10" db="EMBL/GenBank/DDBJ databases">
        <authorList>
            <person name="Varghese N."/>
            <person name="Submissions S."/>
        </authorList>
    </citation>
    <scope>NUCLEOTIDE SEQUENCE [LARGE SCALE GENOMIC DNA]</scope>
    <source>
        <strain evidence="5">CPCC 202695</strain>
    </source>
</reference>
<feature type="domain" description="SpaA-like prealbumin fold" evidence="3">
    <location>
        <begin position="552"/>
        <end position="656"/>
    </location>
</feature>
<feature type="domain" description="SpaA-like prealbumin fold" evidence="3">
    <location>
        <begin position="441"/>
        <end position="547"/>
    </location>
</feature>
<dbReference type="RefSeq" id="WP_092668666.1">
    <property type="nucleotide sequence ID" value="NZ_BMDN01000005.1"/>
</dbReference>
<feature type="region of interest" description="Disordered" evidence="1">
    <location>
        <begin position="336"/>
        <end position="362"/>
    </location>
</feature>
<feature type="compositionally biased region" description="Polar residues" evidence="1">
    <location>
        <begin position="340"/>
        <end position="362"/>
    </location>
</feature>
<dbReference type="InterPro" id="IPR006311">
    <property type="entry name" value="TAT_signal"/>
</dbReference>
<dbReference type="InterPro" id="IPR013783">
    <property type="entry name" value="Ig-like_fold"/>
</dbReference>
<evidence type="ECO:0000313" key="4">
    <source>
        <dbReference type="EMBL" id="SDR78693.1"/>
    </source>
</evidence>
<evidence type="ECO:0000259" key="3">
    <source>
        <dbReference type="Pfam" id="PF24514"/>
    </source>
</evidence>
<sequence length="921" mass="97567">MPLTTRPPARTPEERASFRRRCLRIAAAAGFIGLTATALVAAPAQATHPEVSLTGSNFEIDTNANLVRNDPAPSEDWASIPNDLPDVTTDDDNPEKRKFDLPSGAGDNSFTQGSKEDTPVPQPEFGSIPPNKSDLRTFGTYLETVDVDPDPDVEELKDFLHMFWHRVQDPSGTTNMDFEFNQSDVLSSNGVTPVRTAGDLLIQYDLANGGTNPQLFLSRWVETGNKSLCEAANATPCWGDRVNLSGLGDATGSINTTAITAANADGLGAISPRTFGEASVDFSAIVGDGGCVSFGSAYLKSRSSDSFTAAMKDFIAPLDTDIDTCAKVVIRKVTDPSPDPSESSFAFETSNFSTPDGDNPTFSLKDTESQQYDEVFLGTGLTVTEDLSQLPAGWKLDSIDCGDSEGVDPVVNVETGTITFDLDDNSDFVDCTYYNETGGTVIVHKVTDPTTDPEDFQFGFTKAFTTLAASDPTFTLGDGQSIQFDDVLLGDDLTITEDDLPPGWALEDINCDASTDDVEFVIDETTGTVTFDIEDASDTLECTYGNQTGGQVIIHKVTQPSGDTVTSFDYSTAFSTLEGEVNPTFVLKDGETKSYSNVLFGTGLTVTEDALPAGWELVDVDCDASSEGVVTDITDAVVTFDIDDADDTLECTYTNRASGSITVEKITDSGTGSFEFTSGTLSPSPFTLETITAGAAVSRTFSDLDPGSYDVAETVPDSWNLVSATCDDGSDPAAIALSAGEAITCTFHNEREVGAIEITKLRKHAADGLGENHPHEGVEFVITGGELPDAGVTVTTDENGVACATGLLVSAFADLYTITETVPEGYAEVGTQTANVTEAADCENANAGAVKEFINTPLTKITVSVDSLVEGGTFSSIDCYVTGDPDGVIEKDGITDQVDDISLDLNDLEPGNITCDFVIDP</sequence>
<feature type="domain" description="SpaA-like prealbumin fold" evidence="3">
    <location>
        <begin position="661"/>
        <end position="751"/>
    </location>
</feature>
<evidence type="ECO:0000313" key="5">
    <source>
        <dbReference type="Proteomes" id="UP000199482"/>
    </source>
</evidence>
<dbReference type="Proteomes" id="UP000199482">
    <property type="component" value="Chromosome I"/>
</dbReference>
<dbReference type="STRING" id="589382.SAMN04489721_0279"/>
<dbReference type="OrthoDB" id="3985100at2"/>